<keyword evidence="2" id="KW-1185">Reference proteome</keyword>
<accession>A0ACD5Z6K0</accession>
<reference evidence="1" key="1">
    <citation type="submission" date="2021-05" db="EMBL/GenBank/DDBJ databases">
        <authorList>
            <person name="Scholz U."/>
            <person name="Mascher M."/>
            <person name="Fiebig A."/>
        </authorList>
    </citation>
    <scope>NUCLEOTIDE SEQUENCE [LARGE SCALE GENOMIC DNA]</scope>
</reference>
<dbReference type="EnsemblPlants" id="AVESA.00010b.r2.6CG1138010.1">
    <property type="protein sequence ID" value="AVESA.00010b.r2.6CG1138010.1.CDS"/>
    <property type="gene ID" value="AVESA.00010b.r2.6CG1138010"/>
</dbReference>
<protein>
    <submittedName>
        <fullName evidence="1">Uncharacterized protein</fullName>
    </submittedName>
</protein>
<organism evidence="1 2">
    <name type="scientific">Avena sativa</name>
    <name type="common">Oat</name>
    <dbReference type="NCBI Taxonomy" id="4498"/>
    <lineage>
        <taxon>Eukaryota</taxon>
        <taxon>Viridiplantae</taxon>
        <taxon>Streptophyta</taxon>
        <taxon>Embryophyta</taxon>
        <taxon>Tracheophyta</taxon>
        <taxon>Spermatophyta</taxon>
        <taxon>Magnoliopsida</taxon>
        <taxon>Liliopsida</taxon>
        <taxon>Poales</taxon>
        <taxon>Poaceae</taxon>
        <taxon>BOP clade</taxon>
        <taxon>Pooideae</taxon>
        <taxon>Poodae</taxon>
        <taxon>Poeae</taxon>
        <taxon>Poeae Chloroplast Group 1 (Aveneae type)</taxon>
        <taxon>Aveninae</taxon>
        <taxon>Avena</taxon>
    </lineage>
</organism>
<proteinExistence type="predicted"/>
<reference evidence="1" key="2">
    <citation type="submission" date="2025-09" db="UniProtKB">
        <authorList>
            <consortium name="EnsemblPlants"/>
        </authorList>
    </citation>
    <scope>IDENTIFICATION</scope>
</reference>
<evidence type="ECO:0000313" key="2">
    <source>
        <dbReference type="Proteomes" id="UP001732700"/>
    </source>
</evidence>
<dbReference type="Proteomes" id="UP001732700">
    <property type="component" value="Chromosome 6C"/>
</dbReference>
<evidence type="ECO:0000313" key="1">
    <source>
        <dbReference type="EnsemblPlants" id="AVESA.00010b.r2.6CG1138010.1.CDS"/>
    </source>
</evidence>
<name>A0ACD5Z6K0_AVESA</name>
<sequence length="133" mass="14516">MLLSKCVSFLLGAVILLATFGPFVAIAHRGLLMEELCVDKTIEVQEIRSNVLPGEKMVFGDAGMEKTEAKDARSMPSSGANHSVGKCGHGGREDLGVNCYFRSRKLHSGVYFDGHIPYTGDYGKPRHHPPKNN</sequence>